<evidence type="ECO:0000313" key="2">
    <source>
        <dbReference type="Proteomes" id="UP001596108"/>
    </source>
</evidence>
<accession>A0ABW0QUK1</accession>
<name>A0ABW0QUK1_9BACL</name>
<evidence type="ECO:0008006" key="3">
    <source>
        <dbReference type="Google" id="ProtNLM"/>
    </source>
</evidence>
<organism evidence="1 2">
    <name type="scientific">Cohnella yongneupensis</name>
    <dbReference type="NCBI Taxonomy" id="425006"/>
    <lineage>
        <taxon>Bacteria</taxon>
        <taxon>Bacillati</taxon>
        <taxon>Bacillota</taxon>
        <taxon>Bacilli</taxon>
        <taxon>Bacillales</taxon>
        <taxon>Paenibacillaceae</taxon>
        <taxon>Cohnella</taxon>
    </lineage>
</organism>
<keyword evidence="2" id="KW-1185">Reference proteome</keyword>
<dbReference type="Proteomes" id="UP001596108">
    <property type="component" value="Unassembled WGS sequence"/>
</dbReference>
<dbReference type="EMBL" id="JBHSNC010000002">
    <property type="protein sequence ID" value="MFC5527959.1"/>
    <property type="molecule type" value="Genomic_DNA"/>
</dbReference>
<protein>
    <recommendedName>
        <fullName evidence="3">Nucleic acid-binding protein</fullName>
    </recommendedName>
</protein>
<comment type="caution">
    <text evidence="1">The sequence shown here is derived from an EMBL/GenBank/DDBJ whole genome shotgun (WGS) entry which is preliminary data.</text>
</comment>
<gene>
    <name evidence="1" type="ORF">ACFPQ4_00600</name>
</gene>
<dbReference type="RefSeq" id="WP_378109766.1">
    <property type="nucleotide sequence ID" value="NZ_JBHSNC010000002.1"/>
</dbReference>
<proteinExistence type="predicted"/>
<reference evidence="2" key="1">
    <citation type="journal article" date="2019" name="Int. J. Syst. Evol. Microbiol.">
        <title>The Global Catalogue of Microorganisms (GCM) 10K type strain sequencing project: providing services to taxonomists for standard genome sequencing and annotation.</title>
        <authorList>
            <consortium name="The Broad Institute Genomics Platform"/>
            <consortium name="The Broad Institute Genome Sequencing Center for Infectious Disease"/>
            <person name="Wu L."/>
            <person name="Ma J."/>
        </authorList>
    </citation>
    <scope>NUCLEOTIDE SEQUENCE [LARGE SCALE GENOMIC DNA]</scope>
    <source>
        <strain evidence="2">CGMCC 1.18578</strain>
    </source>
</reference>
<evidence type="ECO:0000313" key="1">
    <source>
        <dbReference type="EMBL" id="MFC5527959.1"/>
    </source>
</evidence>
<sequence>MKCENCGSVNVIEGKLSTGFTGVVFTTITSQKKLPFTKNYSVIQANACKDCGHIFSLKLATPKNVDQNK</sequence>